<name>A0A2T0MIR3_9FLAO</name>
<accession>A0A2T0MIR3</accession>
<dbReference type="Gene3D" id="2.120.10.30">
    <property type="entry name" value="TolB, C-terminal domain"/>
    <property type="match status" value="1"/>
</dbReference>
<dbReference type="InterPro" id="IPR011659">
    <property type="entry name" value="WD40"/>
</dbReference>
<dbReference type="EMBL" id="PVYX01000001">
    <property type="protein sequence ID" value="PRX57396.1"/>
    <property type="molecule type" value="Genomic_DNA"/>
</dbReference>
<evidence type="ECO:0000313" key="2">
    <source>
        <dbReference type="EMBL" id="PRX57396.1"/>
    </source>
</evidence>
<keyword evidence="3" id="KW-1185">Reference proteome</keyword>
<feature type="chain" id="PRO_5015528956" evidence="1">
    <location>
        <begin position="20"/>
        <end position="302"/>
    </location>
</feature>
<sequence length="302" mass="34877">MKNFKFILLLLVLTIFVNACNTKNQKANDSDFPAMENRYFGQKPPSLIPELFAPDVLSQDGNLEEITYASDMKSCYFVRTNGKHNERTFFIIKYENNRWGQESETDIKWPQFSADGNKMFIGKLYRERKGNEWSEPKSPGAFLKHMAHGRSVSVKGTYYFTVYKERGSIGAIYYARLVNGKYEEPIKLNDDINTGEYIAGSLISPDESYLIWSVQREGGYGQSDLYISFKKNDGTWSKTINMGPIINTDMVESSPKISPDGKYFFFIRGEWKLNEDGNRTYIGKQYWVDVKVIENLRAKDNE</sequence>
<gene>
    <name evidence="2" type="ORF">CLV81_1400</name>
</gene>
<evidence type="ECO:0000313" key="3">
    <source>
        <dbReference type="Proteomes" id="UP000237640"/>
    </source>
</evidence>
<dbReference type="OrthoDB" id="9809364at2"/>
<organism evidence="2 3">
    <name type="scientific">Flagellimonas meridianipacifica</name>
    <dbReference type="NCBI Taxonomy" id="1080225"/>
    <lineage>
        <taxon>Bacteria</taxon>
        <taxon>Pseudomonadati</taxon>
        <taxon>Bacteroidota</taxon>
        <taxon>Flavobacteriia</taxon>
        <taxon>Flavobacteriales</taxon>
        <taxon>Flavobacteriaceae</taxon>
        <taxon>Flagellimonas</taxon>
    </lineage>
</organism>
<dbReference type="InterPro" id="IPR011042">
    <property type="entry name" value="6-blade_b-propeller_TolB-like"/>
</dbReference>
<feature type="signal peptide" evidence="1">
    <location>
        <begin position="1"/>
        <end position="19"/>
    </location>
</feature>
<dbReference type="AlphaFoldDB" id="A0A2T0MIR3"/>
<reference evidence="2 3" key="1">
    <citation type="submission" date="2018-03" db="EMBL/GenBank/DDBJ databases">
        <title>Genomic Encyclopedia of Archaeal and Bacterial Type Strains, Phase II (KMG-II): from individual species to whole genera.</title>
        <authorList>
            <person name="Goeker M."/>
        </authorList>
    </citation>
    <scope>NUCLEOTIDE SEQUENCE [LARGE SCALE GENOMIC DNA]</scope>
    <source>
        <strain evidence="2 3">DSM 25027</strain>
    </source>
</reference>
<dbReference type="RefSeq" id="WP_106144935.1">
    <property type="nucleotide sequence ID" value="NZ_PVYX01000001.1"/>
</dbReference>
<comment type="caution">
    <text evidence="2">The sequence shown here is derived from an EMBL/GenBank/DDBJ whole genome shotgun (WGS) entry which is preliminary data.</text>
</comment>
<protein>
    <submittedName>
        <fullName evidence="2">WD40 repeat protein</fullName>
    </submittedName>
</protein>
<dbReference type="Pfam" id="PF07676">
    <property type="entry name" value="PD40"/>
    <property type="match status" value="2"/>
</dbReference>
<dbReference type="Proteomes" id="UP000237640">
    <property type="component" value="Unassembled WGS sequence"/>
</dbReference>
<evidence type="ECO:0000256" key="1">
    <source>
        <dbReference type="SAM" id="SignalP"/>
    </source>
</evidence>
<proteinExistence type="predicted"/>
<keyword evidence="1" id="KW-0732">Signal</keyword>
<dbReference type="SUPFAM" id="SSF82171">
    <property type="entry name" value="DPP6 N-terminal domain-like"/>
    <property type="match status" value="1"/>
</dbReference>